<evidence type="ECO:0000256" key="10">
    <source>
        <dbReference type="ARBA" id="ARBA00023299"/>
    </source>
</evidence>
<dbReference type="SFLD" id="SFLDS00003">
    <property type="entry name" value="Haloacid_Dehalogenase"/>
    <property type="match status" value="1"/>
</dbReference>
<keyword evidence="10" id="KW-0718">Serine biosynthesis</keyword>
<dbReference type="Gene3D" id="3.40.50.1000">
    <property type="entry name" value="HAD superfamily/HAD-like"/>
    <property type="match status" value="1"/>
</dbReference>
<dbReference type="InterPro" id="IPR050582">
    <property type="entry name" value="HAD-like_SerB"/>
</dbReference>
<keyword evidence="9" id="KW-0460">Magnesium</keyword>
<evidence type="ECO:0000313" key="15">
    <source>
        <dbReference type="EMBL" id="RDU61105.1"/>
    </source>
</evidence>
<sequence>MKLVVFDFDSTLMNGETIDILAKAHNVSDEVAAITHRAMSGELDFYESLKKRVSLLKGLAYSKALEIAHSLPLNDGALACVRAFKNQGYKVVCFSGGFHIATDYFAKHLGLDASFANILHHKDSILTGEVGGEMMFADSKGCLLRQLQNLLSIGRENTIVIGDGANDRSMFAYADVRIAFCAKDVLKAEANIIIDKQDLEEIPKALNIPLCKESK</sequence>
<dbReference type="PANTHER" id="PTHR43344:SF2">
    <property type="entry name" value="PHOSPHOSERINE PHOSPHATASE"/>
    <property type="match status" value="1"/>
</dbReference>
<keyword evidence="7" id="KW-0479">Metal-binding</keyword>
<dbReference type="RefSeq" id="WP_104699157.1">
    <property type="nucleotide sequence ID" value="NZ_FZPP01000003.1"/>
</dbReference>
<evidence type="ECO:0000256" key="4">
    <source>
        <dbReference type="ARBA" id="ARBA00012640"/>
    </source>
</evidence>
<dbReference type="AlphaFoldDB" id="A0A3D8I7W5"/>
<dbReference type="UniPathway" id="UPA00135">
    <property type="reaction ID" value="UER00198"/>
</dbReference>
<evidence type="ECO:0000256" key="13">
    <source>
        <dbReference type="ARBA" id="ARBA00048523"/>
    </source>
</evidence>
<dbReference type="Pfam" id="PF00702">
    <property type="entry name" value="Hydrolase"/>
    <property type="match status" value="1"/>
</dbReference>
<gene>
    <name evidence="15" type="primary">serB</name>
    <name evidence="15" type="ORF">CQA63_00960</name>
</gene>
<comment type="caution">
    <text evidence="15">The sequence shown here is derived from an EMBL/GenBank/DDBJ whole genome shotgun (WGS) entry which is preliminary data.</text>
</comment>
<dbReference type="InterPro" id="IPR004469">
    <property type="entry name" value="PSP"/>
</dbReference>
<feature type="active site" description="Nucleophile" evidence="14">
    <location>
        <position position="7"/>
    </location>
</feature>
<dbReference type="NCBIfam" id="TIGR01488">
    <property type="entry name" value="HAD-SF-IB"/>
    <property type="match status" value="1"/>
</dbReference>
<evidence type="ECO:0000256" key="3">
    <source>
        <dbReference type="ARBA" id="ARBA00009184"/>
    </source>
</evidence>
<dbReference type="SFLD" id="SFLDG01136">
    <property type="entry name" value="C1.6:_Phosphoserine_Phosphatas"/>
    <property type="match status" value="1"/>
</dbReference>
<comment type="catalytic activity">
    <reaction evidence="12">
        <text>O-phospho-L-serine + H2O = L-serine + phosphate</text>
        <dbReference type="Rhea" id="RHEA:21208"/>
        <dbReference type="ChEBI" id="CHEBI:15377"/>
        <dbReference type="ChEBI" id="CHEBI:33384"/>
        <dbReference type="ChEBI" id="CHEBI:43474"/>
        <dbReference type="ChEBI" id="CHEBI:57524"/>
        <dbReference type="EC" id="3.1.3.3"/>
    </reaction>
</comment>
<evidence type="ECO:0000313" key="16">
    <source>
        <dbReference type="Proteomes" id="UP000256599"/>
    </source>
</evidence>
<reference evidence="15 16" key="1">
    <citation type="submission" date="2018-04" db="EMBL/GenBank/DDBJ databases">
        <title>Novel Campyloabacter and Helicobacter Species and Strains.</title>
        <authorList>
            <person name="Mannion A.J."/>
            <person name="Shen Z."/>
            <person name="Fox J.G."/>
        </authorList>
    </citation>
    <scope>NUCLEOTIDE SEQUENCE [LARGE SCALE GENOMIC DNA]</scope>
    <source>
        <strain evidence="15 16">MIT 98-6070</strain>
    </source>
</reference>
<evidence type="ECO:0000256" key="2">
    <source>
        <dbReference type="ARBA" id="ARBA00005135"/>
    </source>
</evidence>
<keyword evidence="16" id="KW-1185">Reference proteome</keyword>
<proteinExistence type="inferred from homology"/>
<dbReference type="OrthoDB" id="9792539at2"/>
<evidence type="ECO:0000256" key="14">
    <source>
        <dbReference type="PIRSR" id="PIRSR604469-1"/>
    </source>
</evidence>
<keyword evidence="6" id="KW-0028">Amino-acid biosynthesis</keyword>
<dbReference type="SUPFAM" id="SSF56784">
    <property type="entry name" value="HAD-like"/>
    <property type="match status" value="1"/>
</dbReference>
<dbReference type="EMBL" id="NXLR01000001">
    <property type="protein sequence ID" value="RDU61105.1"/>
    <property type="molecule type" value="Genomic_DNA"/>
</dbReference>
<comment type="catalytic activity">
    <reaction evidence="13">
        <text>O-phospho-D-serine + H2O = D-serine + phosphate</text>
        <dbReference type="Rhea" id="RHEA:24873"/>
        <dbReference type="ChEBI" id="CHEBI:15377"/>
        <dbReference type="ChEBI" id="CHEBI:35247"/>
        <dbReference type="ChEBI" id="CHEBI:43474"/>
        <dbReference type="ChEBI" id="CHEBI:58680"/>
        <dbReference type="EC" id="3.1.3.3"/>
    </reaction>
</comment>
<dbReference type="GO" id="GO:0036424">
    <property type="term" value="F:L-phosphoserine phosphatase activity"/>
    <property type="evidence" value="ECO:0007669"/>
    <property type="project" value="InterPro"/>
</dbReference>
<dbReference type="InterPro" id="IPR036412">
    <property type="entry name" value="HAD-like_sf"/>
</dbReference>
<protein>
    <recommendedName>
        <fullName evidence="5">Phosphoserine phosphatase</fullName>
        <ecNumber evidence="4">3.1.3.3</ecNumber>
    </recommendedName>
    <alternativeName>
        <fullName evidence="11">O-phosphoserine phosphohydrolase</fullName>
    </alternativeName>
</protein>
<comment type="pathway">
    <text evidence="2">Amino-acid biosynthesis; L-serine biosynthesis; L-serine from 3-phospho-D-glycerate: step 3/3.</text>
</comment>
<dbReference type="CDD" id="cd07500">
    <property type="entry name" value="HAD_PSP"/>
    <property type="match status" value="1"/>
</dbReference>
<evidence type="ECO:0000256" key="5">
    <source>
        <dbReference type="ARBA" id="ARBA00015196"/>
    </source>
</evidence>
<dbReference type="SFLD" id="SFLDG01137">
    <property type="entry name" value="C1.6.1:_Phosphoserine_Phosphat"/>
    <property type="match status" value="1"/>
</dbReference>
<keyword evidence="8" id="KW-0378">Hydrolase</keyword>
<dbReference type="PANTHER" id="PTHR43344">
    <property type="entry name" value="PHOSPHOSERINE PHOSPHATASE"/>
    <property type="match status" value="1"/>
</dbReference>
<comment type="cofactor">
    <cofactor evidence="1">
        <name>Mg(2+)</name>
        <dbReference type="ChEBI" id="CHEBI:18420"/>
    </cofactor>
</comment>
<dbReference type="EC" id="3.1.3.3" evidence="4"/>
<evidence type="ECO:0000256" key="9">
    <source>
        <dbReference type="ARBA" id="ARBA00022842"/>
    </source>
</evidence>
<dbReference type="Proteomes" id="UP000256599">
    <property type="component" value="Unassembled WGS sequence"/>
</dbReference>
<evidence type="ECO:0000256" key="8">
    <source>
        <dbReference type="ARBA" id="ARBA00022801"/>
    </source>
</evidence>
<evidence type="ECO:0000256" key="1">
    <source>
        <dbReference type="ARBA" id="ARBA00001946"/>
    </source>
</evidence>
<feature type="active site" description="Proton donor" evidence="14">
    <location>
        <position position="9"/>
    </location>
</feature>
<comment type="similarity">
    <text evidence="3">Belongs to the HAD-like hydrolase superfamily. SerB family.</text>
</comment>
<dbReference type="GO" id="GO:0006564">
    <property type="term" value="P:L-serine biosynthetic process"/>
    <property type="evidence" value="ECO:0007669"/>
    <property type="project" value="UniProtKB-KW"/>
</dbReference>
<evidence type="ECO:0000256" key="11">
    <source>
        <dbReference type="ARBA" id="ARBA00031693"/>
    </source>
</evidence>
<name>A0A3D8I7W5_9HELI</name>
<evidence type="ECO:0000256" key="7">
    <source>
        <dbReference type="ARBA" id="ARBA00022723"/>
    </source>
</evidence>
<evidence type="ECO:0000256" key="12">
    <source>
        <dbReference type="ARBA" id="ARBA00048138"/>
    </source>
</evidence>
<dbReference type="SFLD" id="SFLDF00029">
    <property type="entry name" value="phosphoserine_phosphatase"/>
    <property type="match status" value="1"/>
</dbReference>
<organism evidence="15 16">
    <name type="scientific">Helicobacter marmotae</name>
    <dbReference type="NCBI Taxonomy" id="152490"/>
    <lineage>
        <taxon>Bacteria</taxon>
        <taxon>Pseudomonadati</taxon>
        <taxon>Campylobacterota</taxon>
        <taxon>Epsilonproteobacteria</taxon>
        <taxon>Campylobacterales</taxon>
        <taxon>Helicobacteraceae</taxon>
        <taxon>Helicobacter</taxon>
    </lineage>
</organism>
<dbReference type="GO" id="GO:0005737">
    <property type="term" value="C:cytoplasm"/>
    <property type="evidence" value="ECO:0007669"/>
    <property type="project" value="TreeGrafter"/>
</dbReference>
<dbReference type="InterPro" id="IPR023214">
    <property type="entry name" value="HAD_sf"/>
</dbReference>
<evidence type="ECO:0000256" key="6">
    <source>
        <dbReference type="ARBA" id="ARBA00022605"/>
    </source>
</evidence>
<dbReference type="GO" id="GO:0000287">
    <property type="term" value="F:magnesium ion binding"/>
    <property type="evidence" value="ECO:0007669"/>
    <property type="project" value="TreeGrafter"/>
</dbReference>
<dbReference type="NCBIfam" id="TIGR00338">
    <property type="entry name" value="serB"/>
    <property type="match status" value="1"/>
</dbReference>
<accession>A0A3D8I7W5</accession>